<dbReference type="EMBL" id="RJKX01000015">
    <property type="protein sequence ID" value="ROP84233.1"/>
    <property type="molecule type" value="Genomic_DNA"/>
</dbReference>
<dbReference type="Gene3D" id="2.60.120.620">
    <property type="entry name" value="q2cbj1_9rhob like domain"/>
    <property type="match status" value="1"/>
</dbReference>
<organism evidence="1 2">
    <name type="scientific">Stella humosa</name>
    <dbReference type="NCBI Taxonomy" id="94"/>
    <lineage>
        <taxon>Bacteria</taxon>
        <taxon>Pseudomonadati</taxon>
        <taxon>Pseudomonadota</taxon>
        <taxon>Alphaproteobacteria</taxon>
        <taxon>Rhodospirillales</taxon>
        <taxon>Stellaceae</taxon>
        <taxon>Stella</taxon>
    </lineage>
</organism>
<comment type="caution">
    <text evidence="1">The sequence shown here is derived from an EMBL/GenBank/DDBJ whole genome shotgun (WGS) entry which is preliminary data.</text>
</comment>
<dbReference type="AlphaFoldDB" id="A0A3N1KQZ0"/>
<keyword evidence="2" id="KW-1185">Reference proteome</keyword>
<dbReference type="Proteomes" id="UP000278222">
    <property type="component" value="Unassembled WGS sequence"/>
</dbReference>
<evidence type="ECO:0008006" key="3">
    <source>
        <dbReference type="Google" id="ProtNLM"/>
    </source>
</evidence>
<gene>
    <name evidence="1" type="ORF">EDC65_3581</name>
</gene>
<evidence type="ECO:0000313" key="2">
    <source>
        <dbReference type="Proteomes" id="UP000278222"/>
    </source>
</evidence>
<accession>A0A3N1KQZ0</accession>
<dbReference type="RefSeq" id="WP_123691993.1">
    <property type="nucleotide sequence ID" value="NZ_AP019700.1"/>
</dbReference>
<reference evidence="1 2" key="1">
    <citation type="submission" date="2018-11" db="EMBL/GenBank/DDBJ databases">
        <title>Genomic Encyclopedia of Type Strains, Phase IV (KMG-IV): sequencing the most valuable type-strain genomes for metagenomic binning, comparative biology and taxonomic classification.</title>
        <authorList>
            <person name="Goeker M."/>
        </authorList>
    </citation>
    <scope>NUCLEOTIDE SEQUENCE [LARGE SCALE GENOMIC DNA]</scope>
    <source>
        <strain evidence="1 2">DSM 5900</strain>
    </source>
</reference>
<sequence>MTLDEVRLLTAKRLAAVDPVNQPFPHAFIRDVFPEPFYRALRANLPPEEALVPSDRIQSGNPYGAHRKQFPIDPPHLDAMDADRQAFWRPVYKWLRSGEFVTQVVSRFAPGIQARFGSQPLDLISRIEVNIDGESYAIRPHTDNPRKMLTMLFYLPEDDSRADLGTSIYAPKKAGYVSEQTMQHEFEEFDEVERFPYIPNSCLAFLKTANSFHGRPTITGPAVRRPMLFIMIQHRREMPQVR</sequence>
<protein>
    <recommendedName>
        <fullName evidence="3">2-oxoglutarate-Fe(II)-dependent oxygenase superfamily protein</fullName>
    </recommendedName>
</protein>
<proteinExistence type="predicted"/>
<evidence type="ECO:0000313" key="1">
    <source>
        <dbReference type="EMBL" id="ROP84233.1"/>
    </source>
</evidence>
<name>A0A3N1KQZ0_9PROT</name>
<dbReference type="OrthoDB" id="7300871at2"/>